<accession>A0A3E2HN73</accession>
<evidence type="ECO:0000256" key="2">
    <source>
        <dbReference type="ARBA" id="ARBA00023242"/>
    </source>
</evidence>
<dbReference type="PROSITE" id="PS50048">
    <property type="entry name" value="ZN2_CY6_FUNGAL_2"/>
    <property type="match status" value="1"/>
</dbReference>
<keyword evidence="1" id="KW-0479">Metal-binding</keyword>
<dbReference type="OrthoDB" id="408631at2759"/>
<dbReference type="GO" id="GO:0006351">
    <property type="term" value="P:DNA-templated transcription"/>
    <property type="evidence" value="ECO:0007669"/>
    <property type="project" value="InterPro"/>
</dbReference>
<dbReference type="STRING" id="5539.A0A3E2HN73"/>
<evidence type="ECO:0000259" key="4">
    <source>
        <dbReference type="PROSITE" id="PS50048"/>
    </source>
</evidence>
<evidence type="ECO:0000313" key="5">
    <source>
        <dbReference type="EMBL" id="RFU34824.1"/>
    </source>
</evidence>
<dbReference type="Gene3D" id="4.10.240.10">
    <property type="entry name" value="Zn(2)-C6 fungal-type DNA-binding domain"/>
    <property type="match status" value="1"/>
</dbReference>
<dbReference type="OMA" id="NMPEIES"/>
<evidence type="ECO:0000256" key="1">
    <source>
        <dbReference type="ARBA" id="ARBA00022723"/>
    </source>
</evidence>
<protein>
    <recommendedName>
        <fullName evidence="4">Zn(2)-C6 fungal-type domain-containing protein</fullName>
    </recommendedName>
</protein>
<dbReference type="Pfam" id="PF04082">
    <property type="entry name" value="Fungal_trans"/>
    <property type="match status" value="1"/>
</dbReference>
<dbReference type="Proteomes" id="UP000258309">
    <property type="component" value="Unassembled WGS sequence"/>
</dbReference>
<dbReference type="GO" id="GO:0003677">
    <property type="term" value="F:DNA binding"/>
    <property type="evidence" value="ECO:0007669"/>
    <property type="project" value="InterPro"/>
</dbReference>
<reference evidence="5 6" key="1">
    <citation type="submission" date="2018-05" db="EMBL/GenBank/DDBJ databases">
        <title>Draft genome sequence of Scytalidium lignicola DSM 105466, a ubiquitous saprotrophic fungus.</title>
        <authorList>
            <person name="Buettner E."/>
            <person name="Gebauer A.M."/>
            <person name="Hofrichter M."/>
            <person name="Liers C."/>
            <person name="Kellner H."/>
        </authorList>
    </citation>
    <scope>NUCLEOTIDE SEQUENCE [LARGE SCALE GENOMIC DNA]</scope>
    <source>
        <strain evidence="5 6">DSM 105466</strain>
    </source>
</reference>
<name>A0A3E2HN73_SCYLI</name>
<dbReference type="InterPro" id="IPR036864">
    <property type="entry name" value="Zn2-C6_fun-type_DNA-bd_sf"/>
</dbReference>
<sequence>METVSGQQDQQQQKSRPYRSKRQRPCDVCRRRKHACILDGEPPCSICRTLNTACTFNEPPGKRRRHENRFAFSRPISRGVAPDSRYTEPADPIWELNEPFPDTSQMLSQPVLFDNDPVHSTPPPPTTVLSSHHGYWRFPSATDDLFPLDESLLQLHQGTALEQFAHLGRLHTNATASIDEEPDEDVEHDDSNTEEEAQTSRTKEPTANERRHVCQAETGNAAGAVIRSSQPIHSLDEIEGFSVQYFGLSGEMDPYVLRHFRFADEGTSKFFKVHYRRLASESPRGYPTEGQQIPVHFMLSANELLRSPEMEAVESETIGKQVTTKESLDAIIAPEIGARLVGLFLRYVFPSLPVLSRSRLELKSETLIPRLSALGAIPPFLLAAVYALGAKFCRYDPVLSISYVYTKFPTHKLWPIVRQGIMQESHTPHLSVLQAALLYLQMPQAETATSVADPPFRWSMLGFTVFLATSLGLHLDCLSWSIPAWEKRIRRRLWWIVYSETTWRSLLLGYPHPIPSDQWDVGPLRDSDFVIDNLCCPSEETNTREVRQQELCPFCHLGYDFRYLASLATIAYDVYAAFYTLAAARKHAQDFASSFAVAQPLLEKLGLWQTALPPHLQVGCMQRSTRKNAFHTDSSAYLRLAFLTLEVLVYRAMFRPLDDKVPRDTIATTSKHARSIDNAALHPLPNRVDGNSVPEWDASHVEETLQGAITWLNHALSYAQNLTAKDRNSFWYSWSRIGFATISNFIILLLIQATSAENAQAIRRMLDLWTKTLREQGATFDQMHLGLLRLDSLFCSGFERVFRFPEFVKEVLQNDSREYGIYAGLPQAI</sequence>
<dbReference type="PROSITE" id="PS00463">
    <property type="entry name" value="ZN2_CY6_FUNGAL_1"/>
    <property type="match status" value="1"/>
</dbReference>
<feature type="domain" description="Zn(2)-C6 fungal-type" evidence="4">
    <location>
        <begin position="25"/>
        <end position="56"/>
    </location>
</feature>
<feature type="region of interest" description="Disordered" evidence="3">
    <location>
        <begin position="1"/>
        <end position="24"/>
    </location>
</feature>
<feature type="compositionally biased region" description="Acidic residues" evidence="3">
    <location>
        <begin position="178"/>
        <end position="197"/>
    </location>
</feature>
<dbReference type="GO" id="GO:0008270">
    <property type="term" value="F:zinc ion binding"/>
    <property type="evidence" value="ECO:0007669"/>
    <property type="project" value="InterPro"/>
</dbReference>
<gene>
    <name evidence="5" type="ORF">B7463_g1540</name>
</gene>
<dbReference type="CDD" id="cd12148">
    <property type="entry name" value="fungal_TF_MHR"/>
    <property type="match status" value="1"/>
</dbReference>
<dbReference type="PANTHER" id="PTHR31668:SF4">
    <property type="entry name" value="TRANSCRIPTIONAL ACTIVATOR PROTEIN DAL81"/>
    <property type="match status" value="1"/>
</dbReference>
<dbReference type="Pfam" id="PF00172">
    <property type="entry name" value="Zn_clus"/>
    <property type="match status" value="1"/>
</dbReference>
<dbReference type="GO" id="GO:0005634">
    <property type="term" value="C:nucleus"/>
    <property type="evidence" value="ECO:0007669"/>
    <property type="project" value="TreeGrafter"/>
</dbReference>
<dbReference type="EMBL" id="NCSJ02000016">
    <property type="protein sequence ID" value="RFU34824.1"/>
    <property type="molecule type" value="Genomic_DNA"/>
</dbReference>
<dbReference type="InterPro" id="IPR001138">
    <property type="entry name" value="Zn2Cys6_DnaBD"/>
</dbReference>
<evidence type="ECO:0000256" key="3">
    <source>
        <dbReference type="SAM" id="MobiDB-lite"/>
    </source>
</evidence>
<dbReference type="SUPFAM" id="SSF57701">
    <property type="entry name" value="Zn2/Cys6 DNA-binding domain"/>
    <property type="match status" value="1"/>
</dbReference>
<dbReference type="CDD" id="cd00067">
    <property type="entry name" value="GAL4"/>
    <property type="match status" value="1"/>
</dbReference>
<comment type="caution">
    <text evidence="5">The sequence shown here is derived from an EMBL/GenBank/DDBJ whole genome shotgun (WGS) entry which is preliminary data.</text>
</comment>
<proteinExistence type="predicted"/>
<feature type="compositionally biased region" description="Basic and acidic residues" evidence="3">
    <location>
        <begin position="201"/>
        <end position="210"/>
    </location>
</feature>
<keyword evidence="6" id="KW-1185">Reference proteome</keyword>
<dbReference type="GO" id="GO:0001080">
    <property type="term" value="P:nitrogen catabolite activation of transcription from RNA polymerase II promoter"/>
    <property type="evidence" value="ECO:0007669"/>
    <property type="project" value="TreeGrafter"/>
</dbReference>
<dbReference type="InterPro" id="IPR050797">
    <property type="entry name" value="Carb_Metab_Trans_Reg"/>
</dbReference>
<keyword evidence="2" id="KW-0539">Nucleus</keyword>
<organism evidence="5 6">
    <name type="scientific">Scytalidium lignicola</name>
    <name type="common">Hyphomycete</name>
    <dbReference type="NCBI Taxonomy" id="5539"/>
    <lineage>
        <taxon>Eukaryota</taxon>
        <taxon>Fungi</taxon>
        <taxon>Dikarya</taxon>
        <taxon>Ascomycota</taxon>
        <taxon>Pezizomycotina</taxon>
        <taxon>Leotiomycetes</taxon>
        <taxon>Leotiomycetes incertae sedis</taxon>
        <taxon>Scytalidium</taxon>
    </lineage>
</organism>
<dbReference type="GO" id="GO:0000981">
    <property type="term" value="F:DNA-binding transcription factor activity, RNA polymerase II-specific"/>
    <property type="evidence" value="ECO:0007669"/>
    <property type="project" value="InterPro"/>
</dbReference>
<dbReference type="PANTHER" id="PTHR31668">
    <property type="entry name" value="GLUCOSE TRANSPORT TRANSCRIPTION REGULATOR RGT1-RELATED-RELATED"/>
    <property type="match status" value="1"/>
</dbReference>
<evidence type="ECO:0000313" key="6">
    <source>
        <dbReference type="Proteomes" id="UP000258309"/>
    </source>
</evidence>
<feature type="non-terminal residue" evidence="5">
    <location>
        <position position="829"/>
    </location>
</feature>
<feature type="region of interest" description="Disordered" evidence="3">
    <location>
        <begin position="175"/>
        <end position="210"/>
    </location>
</feature>
<dbReference type="InterPro" id="IPR007219">
    <property type="entry name" value="XnlR_reg_dom"/>
</dbReference>
<feature type="non-terminal residue" evidence="5">
    <location>
        <position position="1"/>
    </location>
</feature>
<dbReference type="AlphaFoldDB" id="A0A3E2HN73"/>
<dbReference type="SMART" id="SM00066">
    <property type="entry name" value="GAL4"/>
    <property type="match status" value="1"/>
</dbReference>